<gene>
    <name evidence="2" type="ORF">HHK36_025020</name>
</gene>
<evidence type="ECO:0000313" key="2">
    <source>
        <dbReference type="EMBL" id="KAF8390494.1"/>
    </source>
</evidence>
<dbReference type="InterPro" id="IPR025322">
    <property type="entry name" value="PADRE_dom"/>
</dbReference>
<organism evidence="2 3">
    <name type="scientific">Tetracentron sinense</name>
    <name type="common">Spur-leaf</name>
    <dbReference type="NCBI Taxonomy" id="13715"/>
    <lineage>
        <taxon>Eukaryota</taxon>
        <taxon>Viridiplantae</taxon>
        <taxon>Streptophyta</taxon>
        <taxon>Embryophyta</taxon>
        <taxon>Tracheophyta</taxon>
        <taxon>Spermatophyta</taxon>
        <taxon>Magnoliopsida</taxon>
        <taxon>Trochodendrales</taxon>
        <taxon>Trochodendraceae</taxon>
        <taxon>Tetracentron</taxon>
    </lineage>
</organism>
<evidence type="ECO:0000313" key="3">
    <source>
        <dbReference type="Proteomes" id="UP000655225"/>
    </source>
</evidence>
<proteinExistence type="predicted"/>
<feature type="region of interest" description="Disordered" evidence="1">
    <location>
        <begin position="733"/>
        <end position="933"/>
    </location>
</feature>
<dbReference type="Proteomes" id="UP000655225">
    <property type="component" value="Unassembled WGS sequence"/>
</dbReference>
<dbReference type="Pfam" id="PF14009">
    <property type="entry name" value="PADRE"/>
    <property type="match status" value="1"/>
</dbReference>
<dbReference type="PANTHER" id="PTHR33052">
    <property type="entry name" value="DUF4228 DOMAIN PROTEIN-RELATED"/>
    <property type="match status" value="1"/>
</dbReference>
<feature type="region of interest" description="Disordered" evidence="1">
    <location>
        <begin position="541"/>
        <end position="562"/>
    </location>
</feature>
<name>A0A834YK26_TETSI</name>
<feature type="compositionally biased region" description="Basic and acidic residues" evidence="1">
    <location>
        <begin position="460"/>
        <end position="482"/>
    </location>
</feature>
<comment type="caution">
    <text evidence="2">The sequence shown here is derived from an EMBL/GenBank/DDBJ whole genome shotgun (WGS) entry which is preliminary data.</text>
</comment>
<feature type="region of interest" description="Disordered" evidence="1">
    <location>
        <begin position="962"/>
        <end position="998"/>
    </location>
</feature>
<feature type="compositionally biased region" description="Basic residues" evidence="1">
    <location>
        <begin position="971"/>
        <end position="991"/>
    </location>
</feature>
<feature type="compositionally biased region" description="Acidic residues" evidence="1">
    <location>
        <begin position="599"/>
        <end position="608"/>
    </location>
</feature>
<evidence type="ECO:0000256" key="1">
    <source>
        <dbReference type="SAM" id="MobiDB-lite"/>
    </source>
</evidence>
<dbReference type="AlphaFoldDB" id="A0A834YK26"/>
<sequence length="1258" mass="138335">MGANGCRVKASDRNIPHNNEEDWAARARAWASAKVAIENQHPLSQFAPVDRPEEHNLVYHDQYQQTVDPHYTDVRQSSLPTPSHQQFLASAANPHRSPVNHLQESTSFSSGPSSYVSDGHLSYIARDGVLAADSNPVYPRHESVPASSSVYQQEVPSSYSSVTGLKLYLESSAAYWPQVGITVACVSGTAKCTRLVGYCGCLVLRSGMFGGRFKLLVLLDLSVVLLCTLIAGKGEAGDQKEQLYKPSFLPISSAHVHPTHPAIGRSTSMEQPHFTYGDQSVESLIDPSDRPLEFASRFTHGHDPHPESSYSHPNLVGPVGSVDPIAGPSIHAWTSSVAPGVVYPPIPPIPSGQQFDPSFATSSPVSGQAAPVFGRIPGPSFRPTIPAVGAPFGLGAGAALHLTAAFPGDVNGGYNVSERPRKASVPNWLREEIIKKKTIIPSSVQEHPEEDHFQPIGDENTDKSLRKSYRTDSKNVDSSRSTEDDDDDEDDVEEAKIAAINQEIKRVLTEVLLKVVTDELFDEIATKVLSEDDLTVEVDHSSNASNHKVVQSPPSVPTPKASANVLIPVKAKETEAKDFSGKSSSSSPGDVLGLANYASDDDDAEEIDSSNVPKTRQTGAAHQQSSIQKLSEDIAEAVENGSSQAETEGHSGGQTNMESDLKTRPSGPIHNHIAVDVGLSDTGVDKELDLENDGSPSSVKGVFGNWGDKINVDSGKMVRGSNAFELKDTIGEMASMNPELLSRNVSIKRSMTDDSQGKEARIKSDKKDGHESNRSSAGKDFLKQVESGKVKVDEKHSDSNDHRRWDERHARKEKTNEMNGSKERVKEQGVKPGEKAKESDFRKKSIHVNSKDDRKESDRVKSSSAKEDSNRKRERVKDEKGDRLRHKVERDSSRHKRQRSSSVGSRGRNSKDNLVGGHASNSSDEASDDSKKRYTNTNLSLSFRLCSSSYSVAYCRKLRSKRRSLSPSPIRSRRRQVSRSPHSKHSQRRHSPYSSLEKTRSVAMAAGYWKKLICMSNSAMLCGKLEGRLNFSFYLACSNDATIAAMVKMENHAATSVLSEQPSFYEVVRYVQRESRRRKELGGASISLDLSLRPKDLTVRIVHAGGLVELYHDTIPAYQVMEKYPGMCLALPQVFKQPHESLVHPEEKLVPGQKFYLVPYTTVRKLKRRNPEKVTLKETEAEEVSGGITMVDVGGCNPEESVCSAKDFYASREKWSKCAHRRCGREEKKPFTPPIKKARMCQQLGWQPSLTSVQELSP</sequence>
<feature type="region of interest" description="Disordered" evidence="1">
    <location>
        <begin position="440"/>
        <end position="490"/>
    </location>
</feature>
<dbReference type="OrthoDB" id="540503at2759"/>
<dbReference type="OMA" id="NDEMSHR"/>
<feature type="compositionally biased region" description="Basic and acidic residues" evidence="1">
    <location>
        <begin position="750"/>
        <end position="773"/>
    </location>
</feature>
<reference evidence="2 3" key="1">
    <citation type="submission" date="2020-04" db="EMBL/GenBank/DDBJ databases">
        <title>Plant Genome Project.</title>
        <authorList>
            <person name="Zhang R.-G."/>
        </authorList>
    </citation>
    <scope>NUCLEOTIDE SEQUENCE [LARGE SCALE GENOMIC DNA]</scope>
    <source>
        <strain evidence="2">YNK0</strain>
        <tissue evidence="2">Leaf</tissue>
    </source>
</reference>
<protein>
    <submittedName>
        <fullName evidence="2">Uncharacterized protein</fullName>
    </submittedName>
</protein>
<accession>A0A834YK26</accession>
<dbReference type="EMBL" id="JABCRI010000018">
    <property type="protein sequence ID" value="KAF8390494.1"/>
    <property type="molecule type" value="Genomic_DNA"/>
</dbReference>
<feature type="compositionally biased region" description="Basic and acidic residues" evidence="1">
    <location>
        <begin position="780"/>
        <end position="892"/>
    </location>
</feature>
<feature type="region of interest" description="Disordered" evidence="1">
    <location>
        <begin position="574"/>
        <end position="671"/>
    </location>
</feature>
<feature type="compositionally biased region" description="Polar residues" evidence="1">
    <location>
        <begin position="611"/>
        <end position="629"/>
    </location>
</feature>
<feature type="compositionally biased region" description="Polar residues" evidence="1">
    <location>
        <begin position="541"/>
        <end position="553"/>
    </location>
</feature>
<keyword evidence="3" id="KW-1185">Reference proteome</keyword>